<keyword evidence="2" id="KW-0732">Signal</keyword>
<protein>
    <submittedName>
        <fullName evidence="3">Uncharacterized protein</fullName>
    </submittedName>
</protein>
<name>A0AAU8CW16_9HYPH</name>
<feature type="coiled-coil region" evidence="1">
    <location>
        <begin position="77"/>
        <end position="104"/>
    </location>
</feature>
<dbReference type="AlphaFoldDB" id="A0AAU8CW16"/>
<proteinExistence type="predicted"/>
<feature type="signal peptide" evidence="2">
    <location>
        <begin position="1"/>
        <end position="21"/>
    </location>
</feature>
<keyword evidence="1" id="KW-0175">Coiled coil</keyword>
<evidence type="ECO:0000256" key="2">
    <source>
        <dbReference type="SAM" id="SignalP"/>
    </source>
</evidence>
<feature type="chain" id="PRO_5043403501" evidence="2">
    <location>
        <begin position="22"/>
        <end position="130"/>
    </location>
</feature>
<sequence length="130" mass="13876">MKLSLVAIFALLASLSLTAFAQDEPAPTASEAKRSVDDSSSVVLSAIRAGVVDLTGVTKDTKVKVVDIDGLTEEEGRSAVQQALVESENQIESLRQALRELDLKGLSEEDMDTVVAVKREPNGTLTVYVD</sequence>
<gene>
    <name evidence="3" type="ORF">ABVK50_11390</name>
</gene>
<dbReference type="EMBL" id="CP159253">
    <property type="protein sequence ID" value="XCG51037.1"/>
    <property type="molecule type" value="Genomic_DNA"/>
</dbReference>
<evidence type="ECO:0000256" key="1">
    <source>
        <dbReference type="SAM" id="Coils"/>
    </source>
</evidence>
<reference evidence="3" key="1">
    <citation type="submission" date="2024-06" db="EMBL/GenBank/DDBJ databases">
        <title>Mesorhizobium karijinii sp. nov., a symbiont of the iconic Swainsona formosa from arid Australia.</title>
        <authorList>
            <person name="Hill Y.J."/>
            <person name="Watkin E.L.J."/>
            <person name="O'Hara G.W."/>
            <person name="Terpolilli J."/>
            <person name="Tye M.L."/>
            <person name="Kohlmeier M.G."/>
        </authorList>
    </citation>
    <scope>NUCLEOTIDE SEQUENCE</scope>
    <source>
        <strain evidence="3">WSM2240</strain>
    </source>
</reference>
<evidence type="ECO:0000313" key="3">
    <source>
        <dbReference type="EMBL" id="XCG51037.1"/>
    </source>
</evidence>
<dbReference type="RefSeq" id="WP_353641452.1">
    <property type="nucleotide sequence ID" value="NZ_CP159253.1"/>
</dbReference>
<organism evidence="3">
    <name type="scientific">Mesorhizobium sp. WSM2240</name>
    <dbReference type="NCBI Taxonomy" id="3228851"/>
    <lineage>
        <taxon>Bacteria</taxon>
        <taxon>Pseudomonadati</taxon>
        <taxon>Pseudomonadota</taxon>
        <taxon>Alphaproteobacteria</taxon>
        <taxon>Hyphomicrobiales</taxon>
        <taxon>Phyllobacteriaceae</taxon>
        <taxon>Mesorhizobium</taxon>
    </lineage>
</organism>
<accession>A0AAU8CW16</accession>